<protein>
    <submittedName>
        <fullName evidence="2">Uncharacterized protein</fullName>
    </submittedName>
</protein>
<name>A0A4R7DCH4_9FLAO</name>
<sequence>MEDKEIRELFAEYNDKLDSVLSLNKASIEKMKLNNTKKQTNKILILRSIEVVFFLMVMIVLGKFTADHWGVLHLAVSGIILYVFALIALIGSIGEVALAAQIDYAKPIIEIREKIEKINMHSLLFIKLAFLSAPVWWTYPIVALAYFFDFDIFPHLDAAFVHRYIIINALLLIPLIWFLKKLSYINMHIKWVRKTINILASANTKKAMEFLNDIEEFKK</sequence>
<dbReference type="AlphaFoldDB" id="A0A4R7DCH4"/>
<evidence type="ECO:0000313" key="2">
    <source>
        <dbReference type="EMBL" id="TDS18910.1"/>
    </source>
</evidence>
<gene>
    <name evidence="2" type="ORF">DFQ03_0623</name>
</gene>
<keyword evidence="1" id="KW-0812">Transmembrane</keyword>
<feature type="transmembrane region" description="Helical" evidence="1">
    <location>
        <begin position="160"/>
        <end position="179"/>
    </location>
</feature>
<comment type="caution">
    <text evidence="2">The sequence shown here is derived from an EMBL/GenBank/DDBJ whole genome shotgun (WGS) entry which is preliminary data.</text>
</comment>
<evidence type="ECO:0000313" key="3">
    <source>
        <dbReference type="Proteomes" id="UP000295274"/>
    </source>
</evidence>
<proteinExistence type="predicted"/>
<organism evidence="2 3">
    <name type="scientific">Maribacter caenipelagi</name>
    <dbReference type="NCBI Taxonomy" id="1447781"/>
    <lineage>
        <taxon>Bacteria</taxon>
        <taxon>Pseudomonadati</taxon>
        <taxon>Bacteroidota</taxon>
        <taxon>Flavobacteriia</taxon>
        <taxon>Flavobacteriales</taxon>
        <taxon>Flavobacteriaceae</taxon>
        <taxon>Maribacter</taxon>
    </lineage>
</organism>
<dbReference type="RefSeq" id="WP_133671532.1">
    <property type="nucleotide sequence ID" value="NZ_SNZW01000011.1"/>
</dbReference>
<accession>A0A4R7DCH4</accession>
<feature type="transmembrane region" description="Helical" evidence="1">
    <location>
        <begin position="74"/>
        <end position="102"/>
    </location>
</feature>
<reference evidence="2 3" key="1">
    <citation type="submission" date="2019-03" db="EMBL/GenBank/DDBJ databases">
        <title>Genomic Encyclopedia of Type Strains, Phase III (KMG-III): the genomes of soil and plant-associated and newly described type strains.</title>
        <authorList>
            <person name="Whitman W."/>
        </authorList>
    </citation>
    <scope>NUCLEOTIDE SEQUENCE [LARGE SCALE GENOMIC DNA]</scope>
    <source>
        <strain evidence="2 3">CECT 8455</strain>
    </source>
</reference>
<keyword evidence="1" id="KW-0472">Membrane</keyword>
<dbReference type="OrthoDB" id="5706484at2"/>
<feature type="transmembrane region" description="Helical" evidence="1">
    <location>
        <begin position="123"/>
        <end position="148"/>
    </location>
</feature>
<evidence type="ECO:0000256" key="1">
    <source>
        <dbReference type="SAM" id="Phobius"/>
    </source>
</evidence>
<dbReference type="Proteomes" id="UP000295274">
    <property type="component" value="Unassembled WGS sequence"/>
</dbReference>
<keyword evidence="1" id="KW-1133">Transmembrane helix</keyword>
<dbReference type="EMBL" id="SNZW01000011">
    <property type="protein sequence ID" value="TDS18910.1"/>
    <property type="molecule type" value="Genomic_DNA"/>
</dbReference>
<keyword evidence="3" id="KW-1185">Reference proteome</keyword>
<feature type="transmembrane region" description="Helical" evidence="1">
    <location>
        <begin position="44"/>
        <end position="62"/>
    </location>
</feature>